<dbReference type="InterPro" id="IPR012337">
    <property type="entry name" value="RNaseH-like_sf"/>
</dbReference>
<gene>
    <name evidence="6" type="ORF">SAMN02745138_00808</name>
</gene>
<proteinExistence type="predicted"/>
<protein>
    <submittedName>
        <fullName evidence="6">Inhibitor of the KinA pathway to sporulation, predicted exonuclease</fullName>
    </submittedName>
</protein>
<dbReference type="GO" id="GO:0003676">
    <property type="term" value="F:nucleic acid binding"/>
    <property type="evidence" value="ECO:0007669"/>
    <property type="project" value="InterPro"/>
</dbReference>
<accession>A0A1M6N9C0</accession>
<dbReference type="SUPFAM" id="SSF53098">
    <property type="entry name" value="Ribonuclease H-like"/>
    <property type="match status" value="1"/>
</dbReference>
<sequence length="265" mass="30600">MHYIVLDLEFNQSFPFKTGKKTEPVAECPFEIIQIGAVKLNENFDILEEFNYMIRPQIYPRLHPFVEKITGIREDDLKGQPSFPEAYEAFLRFIGKEDAILCTWGPDDIKSLFRNILYYNLDADALTDQYLNIQPFASTYLHQEAGKAIGLKNAVTELGIEIQEAFHNALNDAVYTAKIFRIVHPETITPDIFQPLTMLAKKPKRLRTDKKALFQHFMTQLNRELTESEKKLIKAAYTLGRNHAYDMAPAPKKHKESKTESKKKS</sequence>
<name>A0A1M6N9C0_9FIRM</name>
<dbReference type="Pfam" id="PF00929">
    <property type="entry name" value="RNase_T"/>
    <property type="match status" value="1"/>
</dbReference>
<dbReference type="RefSeq" id="WP_072849429.1">
    <property type="nucleotide sequence ID" value="NZ_FRAH01000009.1"/>
</dbReference>
<dbReference type="AlphaFoldDB" id="A0A1M6N9C0"/>
<dbReference type="PANTHER" id="PTHR23044">
    <property type="entry name" value="3'-5' EXONUCLEASE ERI1-RELATED"/>
    <property type="match status" value="1"/>
</dbReference>
<evidence type="ECO:0000256" key="1">
    <source>
        <dbReference type="ARBA" id="ARBA00022722"/>
    </source>
</evidence>
<evidence type="ECO:0000256" key="3">
    <source>
        <dbReference type="ARBA" id="ARBA00022839"/>
    </source>
</evidence>
<evidence type="ECO:0000256" key="4">
    <source>
        <dbReference type="SAM" id="MobiDB-lite"/>
    </source>
</evidence>
<evidence type="ECO:0000313" key="6">
    <source>
        <dbReference type="EMBL" id="SHJ92261.1"/>
    </source>
</evidence>
<dbReference type="InterPro" id="IPR051274">
    <property type="entry name" value="3-5_Exoribonuclease"/>
</dbReference>
<keyword evidence="2" id="KW-0378">Hydrolase</keyword>
<dbReference type="EMBL" id="FRAH01000009">
    <property type="protein sequence ID" value="SHJ92261.1"/>
    <property type="molecule type" value="Genomic_DNA"/>
</dbReference>
<feature type="region of interest" description="Disordered" evidence="4">
    <location>
        <begin position="244"/>
        <end position="265"/>
    </location>
</feature>
<keyword evidence="3 6" id="KW-0269">Exonuclease</keyword>
<keyword evidence="1" id="KW-0540">Nuclease</keyword>
<dbReference type="Proteomes" id="UP000183975">
    <property type="component" value="Unassembled WGS sequence"/>
</dbReference>
<dbReference type="InterPro" id="IPR013520">
    <property type="entry name" value="Ribonucl_H"/>
</dbReference>
<reference evidence="6 7" key="1">
    <citation type="submission" date="2016-11" db="EMBL/GenBank/DDBJ databases">
        <authorList>
            <person name="Jaros S."/>
            <person name="Januszkiewicz K."/>
            <person name="Wedrychowicz H."/>
        </authorList>
    </citation>
    <scope>NUCLEOTIDE SEQUENCE [LARGE SCALE GENOMIC DNA]</scope>
    <source>
        <strain evidence="6 7">DSM 14214</strain>
    </source>
</reference>
<evidence type="ECO:0000259" key="5">
    <source>
        <dbReference type="SMART" id="SM00479"/>
    </source>
</evidence>
<dbReference type="CDD" id="cd06133">
    <property type="entry name" value="ERI-1_3'hExo_like"/>
    <property type="match status" value="1"/>
</dbReference>
<keyword evidence="7" id="KW-1185">Reference proteome</keyword>
<evidence type="ECO:0000256" key="2">
    <source>
        <dbReference type="ARBA" id="ARBA00022801"/>
    </source>
</evidence>
<dbReference type="InterPro" id="IPR036397">
    <property type="entry name" value="RNaseH_sf"/>
</dbReference>
<dbReference type="PANTHER" id="PTHR23044:SF61">
    <property type="entry name" value="3'-5' EXORIBONUCLEASE 1-RELATED"/>
    <property type="match status" value="1"/>
</dbReference>
<feature type="domain" description="Exonuclease" evidence="5">
    <location>
        <begin position="2"/>
        <end position="189"/>
    </location>
</feature>
<dbReference type="Gene3D" id="3.30.420.10">
    <property type="entry name" value="Ribonuclease H-like superfamily/Ribonuclease H"/>
    <property type="match status" value="1"/>
</dbReference>
<dbReference type="OrthoDB" id="159416at2"/>
<dbReference type="SMART" id="SM00479">
    <property type="entry name" value="EXOIII"/>
    <property type="match status" value="1"/>
</dbReference>
<organism evidence="6 7">
    <name type="scientific">Anaerotignum lactatifermentans DSM 14214</name>
    <dbReference type="NCBI Taxonomy" id="1121323"/>
    <lineage>
        <taxon>Bacteria</taxon>
        <taxon>Bacillati</taxon>
        <taxon>Bacillota</taxon>
        <taxon>Clostridia</taxon>
        <taxon>Lachnospirales</taxon>
        <taxon>Anaerotignaceae</taxon>
        <taxon>Anaerotignum</taxon>
    </lineage>
</organism>
<evidence type="ECO:0000313" key="7">
    <source>
        <dbReference type="Proteomes" id="UP000183975"/>
    </source>
</evidence>
<dbReference type="InterPro" id="IPR047201">
    <property type="entry name" value="ERI-1_3'hExo-like"/>
</dbReference>
<dbReference type="GO" id="GO:0000175">
    <property type="term" value="F:3'-5'-RNA exonuclease activity"/>
    <property type="evidence" value="ECO:0007669"/>
    <property type="project" value="InterPro"/>
</dbReference>